<feature type="domain" description="Thioredoxin-like fold" evidence="3">
    <location>
        <begin position="74"/>
        <end position="249"/>
    </location>
</feature>
<sequence>MLRQSGGVSESRSNYTPRPMSSKTTYALGAVALALIAVIVIAAINWGHDEPSVRNDGYGSAHDPGVRVLLEPDGSILLGKPNAPKTVDFYEDPICPACGNLERIAGQEIAQRIDEGKLAVRYRLVNFLDNRSRSKDYSTRAVAANQCVAEGGSGPVYSKFHTELFTTKRPSEGGADLDNAELAAIARVAGAAESVLQCISTGARVEAARTDATAAMTALEAALGKSAGTPSVFDGKSKIDISNEDWVDALTR</sequence>
<comment type="caution">
    <text evidence="4">The sequence shown here is derived from an EMBL/GenBank/DDBJ whole genome shotgun (WGS) entry which is preliminary data.</text>
</comment>
<dbReference type="InterPro" id="IPR036249">
    <property type="entry name" value="Thioredoxin-like_sf"/>
</dbReference>
<dbReference type="SUPFAM" id="SSF52833">
    <property type="entry name" value="Thioredoxin-like"/>
    <property type="match status" value="1"/>
</dbReference>
<evidence type="ECO:0000313" key="5">
    <source>
        <dbReference type="Proteomes" id="UP000321424"/>
    </source>
</evidence>
<accession>A0A511MEN1</accession>
<dbReference type="AlphaFoldDB" id="A0A511MEN1"/>
<keyword evidence="5" id="KW-1185">Reference proteome</keyword>
<feature type="transmembrane region" description="Helical" evidence="2">
    <location>
        <begin position="26"/>
        <end position="46"/>
    </location>
</feature>
<gene>
    <name evidence="4" type="ORF">NN4_36420</name>
</gene>
<reference evidence="4 5" key="1">
    <citation type="submission" date="2019-07" db="EMBL/GenBank/DDBJ databases">
        <title>Whole genome shotgun sequence of Nocardia ninae NBRC 108245.</title>
        <authorList>
            <person name="Hosoyama A."/>
            <person name="Uohara A."/>
            <person name="Ohji S."/>
            <person name="Ichikawa N."/>
        </authorList>
    </citation>
    <scope>NUCLEOTIDE SEQUENCE [LARGE SCALE GENOMIC DNA]</scope>
    <source>
        <strain evidence="4 5">NBRC 108245</strain>
    </source>
</reference>
<keyword evidence="2" id="KW-1133">Transmembrane helix</keyword>
<keyword evidence="2" id="KW-0472">Membrane</keyword>
<dbReference type="InterPro" id="IPR012336">
    <property type="entry name" value="Thioredoxin-like_fold"/>
</dbReference>
<organism evidence="4 5">
    <name type="scientific">Nocardia ninae NBRC 108245</name>
    <dbReference type="NCBI Taxonomy" id="1210091"/>
    <lineage>
        <taxon>Bacteria</taxon>
        <taxon>Bacillati</taxon>
        <taxon>Actinomycetota</taxon>
        <taxon>Actinomycetes</taxon>
        <taxon>Mycobacteriales</taxon>
        <taxon>Nocardiaceae</taxon>
        <taxon>Nocardia</taxon>
    </lineage>
</organism>
<feature type="region of interest" description="Disordered" evidence="1">
    <location>
        <begin position="1"/>
        <end position="20"/>
    </location>
</feature>
<dbReference type="CDD" id="cd02972">
    <property type="entry name" value="DsbA_family"/>
    <property type="match status" value="1"/>
</dbReference>
<evidence type="ECO:0000256" key="2">
    <source>
        <dbReference type="SAM" id="Phobius"/>
    </source>
</evidence>
<dbReference type="Gene3D" id="3.40.30.10">
    <property type="entry name" value="Glutaredoxin"/>
    <property type="match status" value="1"/>
</dbReference>
<dbReference type="Proteomes" id="UP000321424">
    <property type="component" value="Unassembled WGS sequence"/>
</dbReference>
<dbReference type="EMBL" id="BJXA01000022">
    <property type="protein sequence ID" value="GEM39123.1"/>
    <property type="molecule type" value="Genomic_DNA"/>
</dbReference>
<dbReference type="Pfam" id="PF13462">
    <property type="entry name" value="Thioredoxin_4"/>
    <property type="match status" value="1"/>
</dbReference>
<protein>
    <recommendedName>
        <fullName evidence="3">Thioredoxin-like fold domain-containing protein</fullName>
    </recommendedName>
</protein>
<evidence type="ECO:0000313" key="4">
    <source>
        <dbReference type="EMBL" id="GEM39123.1"/>
    </source>
</evidence>
<name>A0A511MEN1_9NOCA</name>
<proteinExistence type="predicted"/>
<evidence type="ECO:0000259" key="3">
    <source>
        <dbReference type="Pfam" id="PF13462"/>
    </source>
</evidence>
<keyword evidence="2" id="KW-0812">Transmembrane</keyword>
<evidence type="ECO:0000256" key="1">
    <source>
        <dbReference type="SAM" id="MobiDB-lite"/>
    </source>
</evidence>